<dbReference type="Gene3D" id="3.30.1360.40">
    <property type="match status" value="1"/>
</dbReference>
<keyword evidence="4" id="KW-0175">Coiled coil</keyword>
<dbReference type="InterPro" id="IPR023584">
    <property type="entry name" value="Ribosome_recyc_fac_dom"/>
</dbReference>
<evidence type="ECO:0000259" key="5">
    <source>
        <dbReference type="Pfam" id="PF01765"/>
    </source>
</evidence>
<dbReference type="NCBIfam" id="TIGR00496">
    <property type="entry name" value="frr"/>
    <property type="match status" value="1"/>
</dbReference>
<dbReference type="Gene3D" id="1.10.132.20">
    <property type="entry name" value="Ribosome-recycling factor"/>
    <property type="match status" value="1"/>
</dbReference>
<comment type="caution">
    <text evidence="6">The sequence shown here is derived from an EMBL/GenBank/DDBJ whole genome shotgun (WGS) entry which is preliminary data.</text>
</comment>
<keyword evidence="2 3" id="KW-0648">Protein biosynthesis</keyword>
<protein>
    <recommendedName>
        <fullName evidence="3">Ribosome-recycling factor</fullName>
        <shortName evidence="3">RRF</shortName>
    </recommendedName>
    <alternativeName>
        <fullName evidence="3">Ribosome-releasing factor</fullName>
    </alternativeName>
</protein>
<dbReference type="SUPFAM" id="SSF55194">
    <property type="entry name" value="Ribosome recycling factor, RRF"/>
    <property type="match status" value="1"/>
</dbReference>
<dbReference type="PANTHER" id="PTHR20982">
    <property type="entry name" value="RIBOSOME RECYCLING FACTOR"/>
    <property type="match status" value="1"/>
</dbReference>
<feature type="domain" description="Ribosome recycling factor" evidence="5">
    <location>
        <begin position="24"/>
        <end position="187"/>
    </location>
</feature>
<comment type="subcellular location">
    <subcellularLocation>
        <location evidence="3">Cytoplasm</location>
    </subcellularLocation>
</comment>
<proteinExistence type="inferred from homology"/>
<name>A0ABW5D7M8_9BACT</name>
<comment type="similarity">
    <text evidence="1 3">Belongs to the RRF family.</text>
</comment>
<dbReference type="PANTHER" id="PTHR20982:SF3">
    <property type="entry name" value="MITOCHONDRIAL RIBOSOME RECYCLING FACTOR PSEUDO 1"/>
    <property type="match status" value="1"/>
</dbReference>
<dbReference type="InterPro" id="IPR002661">
    <property type="entry name" value="Ribosome_recyc_fac"/>
</dbReference>
<evidence type="ECO:0000313" key="7">
    <source>
        <dbReference type="Proteomes" id="UP001597375"/>
    </source>
</evidence>
<sequence length="189" mass="21119">MQDPDQAIKAVEASMIAGIDHLVQDFSGVRTGKASPALIDNLDVYIHAYGGTQKLKSLAVINSPEPRMLNVQPFDPSTTRDIEKAIRESKLGLNPAAADRSIRVPIPELSEERRRDMVKLIKTLAEEAKVRLRGSRKAGLDEAKKMKADNILTEDTYKSYEKEVQELTNKYTKRIDELAVAKEADLMKI</sequence>
<dbReference type="InterPro" id="IPR036191">
    <property type="entry name" value="RRF_sf"/>
</dbReference>
<organism evidence="6 7">
    <name type="scientific">Luteolibacter algae</name>
    <dbReference type="NCBI Taxonomy" id="454151"/>
    <lineage>
        <taxon>Bacteria</taxon>
        <taxon>Pseudomonadati</taxon>
        <taxon>Verrucomicrobiota</taxon>
        <taxon>Verrucomicrobiia</taxon>
        <taxon>Verrucomicrobiales</taxon>
        <taxon>Verrucomicrobiaceae</taxon>
        <taxon>Luteolibacter</taxon>
    </lineage>
</organism>
<evidence type="ECO:0000313" key="6">
    <source>
        <dbReference type="EMBL" id="MFD2256398.1"/>
    </source>
</evidence>
<keyword evidence="7" id="KW-1185">Reference proteome</keyword>
<gene>
    <name evidence="3 6" type="primary">frr</name>
    <name evidence="6" type="ORF">ACFSSA_06915</name>
</gene>
<dbReference type="RefSeq" id="WP_386819596.1">
    <property type="nucleotide sequence ID" value="NZ_JBHUIT010000008.1"/>
</dbReference>
<reference evidence="7" key="1">
    <citation type="journal article" date="2019" name="Int. J. Syst. Evol. Microbiol.">
        <title>The Global Catalogue of Microorganisms (GCM) 10K type strain sequencing project: providing services to taxonomists for standard genome sequencing and annotation.</title>
        <authorList>
            <consortium name="The Broad Institute Genomics Platform"/>
            <consortium name="The Broad Institute Genome Sequencing Center for Infectious Disease"/>
            <person name="Wu L."/>
            <person name="Ma J."/>
        </authorList>
    </citation>
    <scope>NUCLEOTIDE SEQUENCE [LARGE SCALE GENOMIC DNA]</scope>
    <source>
        <strain evidence="7">CGMCC 4.7106</strain>
    </source>
</reference>
<evidence type="ECO:0000256" key="2">
    <source>
        <dbReference type="ARBA" id="ARBA00022917"/>
    </source>
</evidence>
<dbReference type="Pfam" id="PF01765">
    <property type="entry name" value="RRF"/>
    <property type="match status" value="1"/>
</dbReference>
<keyword evidence="3" id="KW-0963">Cytoplasm</keyword>
<feature type="coiled-coil region" evidence="4">
    <location>
        <begin position="150"/>
        <end position="177"/>
    </location>
</feature>
<dbReference type="HAMAP" id="MF_00040">
    <property type="entry name" value="RRF"/>
    <property type="match status" value="1"/>
</dbReference>
<evidence type="ECO:0000256" key="1">
    <source>
        <dbReference type="ARBA" id="ARBA00005912"/>
    </source>
</evidence>
<evidence type="ECO:0000256" key="3">
    <source>
        <dbReference type="HAMAP-Rule" id="MF_00040"/>
    </source>
</evidence>
<dbReference type="Proteomes" id="UP001597375">
    <property type="component" value="Unassembled WGS sequence"/>
</dbReference>
<evidence type="ECO:0000256" key="4">
    <source>
        <dbReference type="SAM" id="Coils"/>
    </source>
</evidence>
<comment type="function">
    <text evidence="3">Responsible for the release of ribosomes from messenger RNA at the termination of protein biosynthesis. May increase the efficiency of translation by recycling ribosomes from one round of translation to another.</text>
</comment>
<dbReference type="EMBL" id="JBHUIT010000008">
    <property type="protein sequence ID" value="MFD2256398.1"/>
    <property type="molecule type" value="Genomic_DNA"/>
</dbReference>
<accession>A0ABW5D7M8</accession>